<evidence type="ECO:0000313" key="2">
    <source>
        <dbReference type="EMBL" id="OGI70513.1"/>
    </source>
</evidence>
<dbReference type="EMBL" id="MFTT01000005">
    <property type="protein sequence ID" value="OGI70513.1"/>
    <property type="molecule type" value="Genomic_DNA"/>
</dbReference>
<evidence type="ECO:0000256" key="1">
    <source>
        <dbReference type="SAM" id="SignalP"/>
    </source>
</evidence>
<protein>
    <submittedName>
        <fullName evidence="2">Uncharacterized protein</fullName>
    </submittedName>
</protein>
<feature type="signal peptide" evidence="1">
    <location>
        <begin position="1"/>
        <end position="19"/>
    </location>
</feature>
<feature type="chain" id="PRO_5009527300" evidence="1">
    <location>
        <begin position="20"/>
        <end position="240"/>
    </location>
</feature>
<reference evidence="2 3" key="1">
    <citation type="journal article" date="2016" name="Nat. Commun.">
        <title>Thousands of microbial genomes shed light on interconnected biogeochemical processes in an aquifer system.</title>
        <authorList>
            <person name="Anantharaman K."/>
            <person name="Brown C.T."/>
            <person name="Hug L.A."/>
            <person name="Sharon I."/>
            <person name="Castelle C.J."/>
            <person name="Probst A.J."/>
            <person name="Thomas B.C."/>
            <person name="Singh A."/>
            <person name="Wilkins M.J."/>
            <person name="Karaoz U."/>
            <person name="Brodie E.L."/>
            <person name="Williams K.H."/>
            <person name="Hubbard S.S."/>
            <person name="Banfield J.F."/>
        </authorList>
    </citation>
    <scope>NUCLEOTIDE SEQUENCE [LARGE SCALE GENOMIC DNA]</scope>
</reference>
<accession>A0A1F6VLK9</accession>
<evidence type="ECO:0000313" key="3">
    <source>
        <dbReference type="Proteomes" id="UP000178059"/>
    </source>
</evidence>
<dbReference type="STRING" id="1801743.A2824_02195"/>
<dbReference type="AlphaFoldDB" id="A0A1F6VLK9"/>
<name>A0A1F6VLK9_9BACT</name>
<gene>
    <name evidence="2" type="ORF">A2824_02195</name>
</gene>
<proteinExistence type="predicted"/>
<comment type="caution">
    <text evidence="2">The sequence shown here is derived from an EMBL/GenBank/DDBJ whole genome shotgun (WGS) entry which is preliminary data.</text>
</comment>
<organism evidence="2 3">
    <name type="scientific">Candidatus Nomurabacteria bacterium RIFCSPHIGHO2_01_FULL_42_16</name>
    <dbReference type="NCBI Taxonomy" id="1801743"/>
    <lineage>
        <taxon>Bacteria</taxon>
        <taxon>Candidatus Nomuraibacteriota</taxon>
    </lineage>
</organism>
<sequence>MRKFIILLLVFGSSAIAYGQVPGKSRAELDSIRIAKLEANKAARQAKLDSIQSIRDAKIAARQAKLDSIQREKDFKTALKSIENIDTISVEIGRLNLLEYIAAGNYRKVDDKITEKNFVIRPSVKPGKVKVALVQFAKQTPVDLALKTVKQLYLYPASIEYLLAVGTCYEVGEEFPIAAPIEPNGIRMTRVYIPAIEIAVGEISGEKGKMLSLYPRDSFYLGFDLDQNFLFLALFEPVTE</sequence>
<dbReference type="Proteomes" id="UP000178059">
    <property type="component" value="Unassembled WGS sequence"/>
</dbReference>
<keyword evidence="1" id="KW-0732">Signal</keyword>